<dbReference type="AlphaFoldDB" id="A0A150PIE8"/>
<reference evidence="1 2" key="1">
    <citation type="submission" date="2014-02" db="EMBL/GenBank/DDBJ databases">
        <title>The small core and large imbalanced accessory genome model reveals a collaborative survival strategy of Sorangium cellulosum strains in nature.</title>
        <authorList>
            <person name="Han K."/>
            <person name="Peng R."/>
            <person name="Blom J."/>
            <person name="Li Y.-Z."/>
        </authorList>
    </citation>
    <scope>NUCLEOTIDE SEQUENCE [LARGE SCALE GENOMIC DNA]</scope>
    <source>
        <strain evidence="1 2">So0157-18</strain>
    </source>
</reference>
<dbReference type="Proteomes" id="UP000075604">
    <property type="component" value="Unassembled WGS sequence"/>
</dbReference>
<proteinExistence type="predicted"/>
<comment type="caution">
    <text evidence="1">The sequence shown here is derived from an EMBL/GenBank/DDBJ whole genome shotgun (WGS) entry which is preliminary data.</text>
</comment>
<gene>
    <name evidence="1" type="ORF">BE04_01430</name>
</gene>
<accession>A0A150PIE8</accession>
<dbReference type="EMBL" id="JELX01002407">
    <property type="protein sequence ID" value="KYF55491.1"/>
    <property type="molecule type" value="Genomic_DNA"/>
</dbReference>
<evidence type="ECO:0000313" key="2">
    <source>
        <dbReference type="Proteomes" id="UP000075604"/>
    </source>
</evidence>
<sequence>MWLWKGKQNEVQGCAEQTEVLWDGWRDGTSTAPESSTFARACAGVVRDVLPAGYTLCVIPTEVVEICYEGYEDRAIYVEEDGEEHVMCCTPAGKPPTVIPQSHGGCTT</sequence>
<organism evidence="1 2">
    <name type="scientific">Sorangium cellulosum</name>
    <name type="common">Polyangium cellulosum</name>
    <dbReference type="NCBI Taxonomy" id="56"/>
    <lineage>
        <taxon>Bacteria</taxon>
        <taxon>Pseudomonadati</taxon>
        <taxon>Myxococcota</taxon>
        <taxon>Polyangia</taxon>
        <taxon>Polyangiales</taxon>
        <taxon>Polyangiaceae</taxon>
        <taxon>Sorangium</taxon>
    </lineage>
</organism>
<evidence type="ECO:0000313" key="1">
    <source>
        <dbReference type="EMBL" id="KYF55491.1"/>
    </source>
</evidence>
<protein>
    <submittedName>
        <fullName evidence="1">Uncharacterized protein</fullName>
    </submittedName>
</protein>
<name>A0A150PIE8_SORCE</name>